<accession>A0A166MCL2</accession>
<gene>
    <name evidence="2" type="ORF">FIBSPDRAFT_823043</name>
</gene>
<sequence length="502" mass="47521">MSTKMFLLVALSALSVVQQADARPVAYHFRRANATSAIGNFGSCTVPQVKFAVGFDNRKETSFEPVDQVSYNHGSADNIDIITQFMCDTLVNTCAADATAKATCATAKTAADGATAKTGAQADAFNAAFNIVTNFAAVAEISDQGSTVAAGAAATGAAAATSTGAAASTTAAATAAAVSASATEPCDLTVTVTSTPNAALAATTTEACAASTVTSTVTVTVTAGGAAATTAAGAASAAKVTSAAGTGTASAAAATGTAAAAGNASTAGADFGTCTTPQIEFAAGLGGRKETAFEPTDLTAFNHGSADNIAVITSFICGQVGSSCKGNAAATALCTTATAAAAAAAAGTGAQADAFNAAFGVTTNFAAVAQISNTGVTVAAGSSGAAATTKAAAAAATTVASSVASSAVSSTAAAAATAAAAGANLQTFTGALGGVAAPTVTAAGNGQFQVTGNDTFNNVQSAIERSCDVQNNKCSNAANSSGNANGLTVAACGAQETTCNAA</sequence>
<name>A0A166MCL2_9AGAM</name>
<feature type="chain" id="PRO_5007877301" evidence="1">
    <location>
        <begin position="23"/>
        <end position="502"/>
    </location>
</feature>
<evidence type="ECO:0000313" key="3">
    <source>
        <dbReference type="Proteomes" id="UP000076532"/>
    </source>
</evidence>
<dbReference type="EMBL" id="KV417530">
    <property type="protein sequence ID" value="KZP23862.1"/>
    <property type="molecule type" value="Genomic_DNA"/>
</dbReference>
<dbReference type="STRING" id="436010.A0A166MCL2"/>
<protein>
    <submittedName>
        <fullName evidence="2">Uncharacterized protein</fullName>
    </submittedName>
</protein>
<organism evidence="2 3">
    <name type="scientific">Athelia psychrophila</name>
    <dbReference type="NCBI Taxonomy" id="1759441"/>
    <lineage>
        <taxon>Eukaryota</taxon>
        <taxon>Fungi</taxon>
        <taxon>Dikarya</taxon>
        <taxon>Basidiomycota</taxon>
        <taxon>Agaricomycotina</taxon>
        <taxon>Agaricomycetes</taxon>
        <taxon>Agaricomycetidae</taxon>
        <taxon>Atheliales</taxon>
        <taxon>Atheliaceae</taxon>
        <taxon>Athelia</taxon>
    </lineage>
</organism>
<proteinExistence type="predicted"/>
<dbReference type="Proteomes" id="UP000076532">
    <property type="component" value="Unassembled WGS sequence"/>
</dbReference>
<evidence type="ECO:0000256" key="1">
    <source>
        <dbReference type="SAM" id="SignalP"/>
    </source>
</evidence>
<keyword evidence="1" id="KW-0732">Signal</keyword>
<evidence type="ECO:0000313" key="2">
    <source>
        <dbReference type="EMBL" id="KZP23862.1"/>
    </source>
</evidence>
<dbReference type="OrthoDB" id="2507450at2759"/>
<dbReference type="AlphaFoldDB" id="A0A166MCL2"/>
<keyword evidence="3" id="KW-1185">Reference proteome</keyword>
<reference evidence="2 3" key="1">
    <citation type="journal article" date="2016" name="Mol. Biol. Evol.">
        <title>Comparative Genomics of Early-Diverging Mushroom-Forming Fungi Provides Insights into the Origins of Lignocellulose Decay Capabilities.</title>
        <authorList>
            <person name="Nagy L.G."/>
            <person name="Riley R."/>
            <person name="Tritt A."/>
            <person name="Adam C."/>
            <person name="Daum C."/>
            <person name="Floudas D."/>
            <person name="Sun H."/>
            <person name="Yadav J.S."/>
            <person name="Pangilinan J."/>
            <person name="Larsson K.H."/>
            <person name="Matsuura K."/>
            <person name="Barry K."/>
            <person name="Labutti K."/>
            <person name="Kuo R."/>
            <person name="Ohm R.A."/>
            <person name="Bhattacharya S.S."/>
            <person name="Shirouzu T."/>
            <person name="Yoshinaga Y."/>
            <person name="Martin F.M."/>
            <person name="Grigoriev I.V."/>
            <person name="Hibbett D.S."/>
        </authorList>
    </citation>
    <scope>NUCLEOTIDE SEQUENCE [LARGE SCALE GENOMIC DNA]</scope>
    <source>
        <strain evidence="2 3">CBS 109695</strain>
    </source>
</reference>
<feature type="signal peptide" evidence="1">
    <location>
        <begin position="1"/>
        <end position="22"/>
    </location>
</feature>